<reference evidence="3" key="1">
    <citation type="journal article" date="2011" name="J. Bacteriol.">
        <title>Genome sequences of eight morphologically diverse alphaproteobacteria.</title>
        <authorList>
            <consortium name="US DOE Joint Genome Institute"/>
            <person name="Brown P.J."/>
            <person name="Kysela D.T."/>
            <person name="Buechlein A."/>
            <person name="Hemmerich C."/>
            <person name="Brun Y.V."/>
        </authorList>
    </citation>
    <scope>NUCLEOTIDE SEQUENCE [LARGE SCALE GENOMIC DNA]</scope>
    <source>
        <strain evidence="3">ATCC 15264 / DSM 4735 / LMG 14903 / NBRC 16000 / CB 81</strain>
    </source>
</reference>
<dbReference type="KEGG" id="bsb:Bresu_1374"/>
<dbReference type="AlphaFoldDB" id="D9QFX2"/>
<evidence type="ECO:0000256" key="1">
    <source>
        <dbReference type="SAM" id="MobiDB-lite"/>
    </source>
</evidence>
<organism evidence="2 3">
    <name type="scientific">Brevundimonas subvibrioides (strain ATCC 15264 / DSM 4735 / LMG 14903 / NBRC 16000 / CB 81)</name>
    <name type="common">Caulobacter subvibrioides</name>
    <dbReference type="NCBI Taxonomy" id="633149"/>
    <lineage>
        <taxon>Bacteria</taxon>
        <taxon>Pseudomonadati</taxon>
        <taxon>Pseudomonadota</taxon>
        <taxon>Alphaproteobacteria</taxon>
        <taxon>Caulobacterales</taxon>
        <taxon>Caulobacteraceae</taxon>
        <taxon>Brevundimonas</taxon>
    </lineage>
</organism>
<proteinExistence type="predicted"/>
<evidence type="ECO:0000313" key="2">
    <source>
        <dbReference type="EMBL" id="ADL00686.1"/>
    </source>
</evidence>
<evidence type="ECO:0000313" key="3">
    <source>
        <dbReference type="Proteomes" id="UP000002696"/>
    </source>
</evidence>
<feature type="region of interest" description="Disordered" evidence="1">
    <location>
        <begin position="586"/>
        <end position="614"/>
    </location>
</feature>
<protein>
    <submittedName>
        <fullName evidence="2">Uncharacterized protein</fullName>
    </submittedName>
</protein>
<keyword evidence="3" id="KW-1185">Reference proteome</keyword>
<dbReference type="OrthoDB" id="7176818at2"/>
<dbReference type="InParanoid" id="D9QFX2"/>
<accession>D9QFX2</accession>
<dbReference type="BioCyc" id="BSUB633149:G1GM8-1366-MONOMER"/>
<dbReference type="eggNOG" id="COG0464">
    <property type="taxonomic scope" value="Bacteria"/>
</dbReference>
<dbReference type="HOGENOM" id="CLU_444591_0_0_5"/>
<dbReference type="EMBL" id="CP002102">
    <property type="protein sequence ID" value="ADL00686.1"/>
    <property type="molecule type" value="Genomic_DNA"/>
</dbReference>
<gene>
    <name evidence="2" type="ordered locus">Bresu_1374</name>
</gene>
<dbReference type="RefSeq" id="WP_013268789.1">
    <property type="nucleotide sequence ID" value="NC_014375.1"/>
</dbReference>
<dbReference type="STRING" id="633149.Bresu_1374"/>
<dbReference type="Proteomes" id="UP000002696">
    <property type="component" value="Chromosome"/>
</dbReference>
<sequence>MSESYDMPDADPDTELKAGSLWVEVDPATSPVIPLGFYGGKVVFALPEGELREEPAAKIPAMLKTDLYVSKAGRQFLIHWRDSEGRFQRDFAAQWFVNACREAGRWDDNRPKRGYGVWPSAEGPIVHAGDAVGRAPFRKDDWKPVATALRETGSGPIWLLRPPVPRPGKPATVADGETLRGHLDRWAFAPMGSGGLSEADVLMGWQGVALLGGVPSFRPHISVSGGAGTGKTTLSRLMQAAGSANAGELLDTFTEAGIKNSLTGEARGLYMDEAEPSPDGQGPVERVMEVLRRMSTGDGSSGRKGDVGGRTVATTAVGCAYLASIFPVALGDAMATRMVEVRLRPLGKAKGGADGDLSAAIDWAREASPALLARAVRLADRFKADAGMLKTALGEGGSLPRAADLIAALAAGRRLLLSDEALSLEGARDEVRLWSALIQGREETSSAQNPGQGCISRIWAMNSGQHVKDRHLTIGEMIEEEATSPGYHDKVLKTFGLIVENGHANAERPGPWLLISTNHPALVKGLAGTQYANWRGVLEHLADLGDAYAPRHLPTAKRFGLHQSRAIAVPLTPWLGKPVAVGVDPRAASPFDEPDWDARFGPASRPASHEESHD</sequence>
<name>D9QFX2_BRESC</name>